<organism evidence="2 3">
    <name type="scientific">Albibacterium bauzanense</name>
    <dbReference type="NCBI Taxonomy" id="653929"/>
    <lineage>
        <taxon>Bacteria</taxon>
        <taxon>Pseudomonadati</taxon>
        <taxon>Bacteroidota</taxon>
        <taxon>Sphingobacteriia</taxon>
        <taxon>Sphingobacteriales</taxon>
        <taxon>Sphingobacteriaceae</taxon>
        <taxon>Albibacterium</taxon>
    </lineage>
</organism>
<evidence type="ECO:0000259" key="1">
    <source>
        <dbReference type="Pfam" id="PF01370"/>
    </source>
</evidence>
<dbReference type="Gene3D" id="3.40.50.720">
    <property type="entry name" value="NAD(P)-binding Rossmann-like Domain"/>
    <property type="match status" value="1"/>
</dbReference>
<evidence type="ECO:0000313" key="3">
    <source>
        <dbReference type="Proteomes" id="UP000294616"/>
    </source>
</evidence>
<accession>A0A4R1LZW1</accession>
<dbReference type="Proteomes" id="UP000294616">
    <property type="component" value="Unassembled WGS sequence"/>
</dbReference>
<dbReference type="InterPro" id="IPR050177">
    <property type="entry name" value="Lipid_A_modif_metabolic_enz"/>
</dbReference>
<dbReference type="OrthoDB" id="329806at2"/>
<dbReference type="AlphaFoldDB" id="A0A4R1LZW1"/>
<name>A0A4R1LZW1_9SPHI</name>
<dbReference type="InterPro" id="IPR001509">
    <property type="entry name" value="Epimerase_deHydtase"/>
</dbReference>
<dbReference type="EMBL" id="SMGO01000001">
    <property type="protein sequence ID" value="TCK84885.1"/>
    <property type="molecule type" value="Genomic_DNA"/>
</dbReference>
<protein>
    <submittedName>
        <fullName evidence="2">Nucleoside-diphosphate-sugar epimerase</fullName>
    </submittedName>
</protein>
<dbReference type="RefSeq" id="WP_132220617.1">
    <property type="nucleotide sequence ID" value="NZ_SMGO01000001.1"/>
</dbReference>
<proteinExistence type="predicted"/>
<evidence type="ECO:0000313" key="2">
    <source>
        <dbReference type="EMBL" id="TCK84885.1"/>
    </source>
</evidence>
<keyword evidence="3" id="KW-1185">Reference proteome</keyword>
<dbReference type="PANTHER" id="PTHR43245:SF58">
    <property type="entry name" value="BLL5923 PROTEIN"/>
    <property type="match status" value="1"/>
</dbReference>
<gene>
    <name evidence="2" type="ORF">C8N28_0180</name>
</gene>
<reference evidence="2 3" key="1">
    <citation type="submission" date="2019-03" db="EMBL/GenBank/DDBJ databases">
        <title>Genomic Encyclopedia of Archaeal and Bacterial Type Strains, Phase II (KMG-II): from individual species to whole genera.</title>
        <authorList>
            <person name="Goeker M."/>
        </authorList>
    </citation>
    <scope>NUCLEOTIDE SEQUENCE [LARGE SCALE GENOMIC DNA]</scope>
    <source>
        <strain evidence="2 3">DSM 22554</strain>
    </source>
</reference>
<dbReference type="InterPro" id="IPR036291">
    <property type="entry name" value="NAD(P)-bd_dom_sf"/>
</dbReference>
<dbReference type="PANTHER" id="PTHR43245">
    <property type="entry name" value="BIFUNCTIONAL POLYMYXIN RESISTANCE PROTEIN ARNA"/>
    <property type="match status" value="1"/>
</dbReference>
<feature type="domain" description="NAD-dependent epimerase/dehydratase" evidence="1">
    <location>
        <begin position="10"/>
        <end position="213"/>
    </location>
</feature>
<sequence length="307" mass="34304">MFGIGNDNKIILTGYSGFVGQNILSYTEKTRNDSIISLNLRENLPNILPQANSIIHLAGKAHDLKNSADPQAYFDINYGLTKELFDRFLKSNINDFVYFSSVKAVADTVDGKLTEDAEPTPETAYGQSKLQAERYLLSKELPQGKRLFILRPCMIHGPGNKGNLNLLYKVVKLRIPYPLGAFHNSRSFLSIENLLFILDRILTNASIPGGIYHLADDEALSTTEVIRIIAKAAKVRARVWNISSSFIIKSAKIGDKIHLPLNSERLKKLIESYEVSNEKIKRALAIKKLPISVREGLAKTIRSFSNS</sequence>
<comment type="caution">
    <text evidence="2">The sequence shown here is derived from an EMBL/GenBank/DDBJ whole genome shotgun (WGS) entry which is preliminary data.</text>
</comment>
<dbReference type="Pfam" id="PF01370">
    <property type="entry name" value="Epimerase"/>
    <property type="match status" value="1"/>
</dbReference>
<dbReference type="SUPFAM" id="SSF51735">
    <property type="entry name" value="NAD(P)-binding Rossmann-fold domains"/>
    <property type="match status" value="1"/>
</dbReference>